<comment type="similarity">
    <text evidence="2">Belongs to the histone deacetylase family. HD type 2 subfamily.</text>
</comment>
<evidence type="ECO:0000256" key="3">
    <source>
        <dbReference type="ARBA" id="ARBA00012111"/>
    </source>
</evidence>
<feature type="compositionally biased region" description="Low complexity" evidence="11">
    <location>
        <begin position="852"/>
        <end position="869"/>
    </location>
</feature>
<feature type="compositionally biased region" description="Polar residues" evidence="11">
    <location>
        <begin position="26"/>
        <end position="42"/>
    </location>
</feature>
<keyword evidence="4" id="KW-0678">Repressor</keyword>
<evidence type="ECO:0000256" key="5">
    <source>
        <dbReference type="ARBA" id="ARBA00022801"/>
    </source>
</evidence>
<evidence type="ECO:0000259" key="12">
    <source>
        <dbReference type="Pfam" id="PF00850"/>
    </source>
</evidence>
<evidence type="ECO:0000259" key="13">
    <source>
        <dbReference type="Pfam" id="PF09757"/>
    </source>
</evidence>
<dbReference type="InterPro" id="IPR023801">
    <property type="entry name" value="His_deacetylse_dom"/>
</dbReference>
<dbReference type="PANTHER" id="PTHR10625:SF5">
    <property type="entry name" value="HISTONE DEACETYLASE"/>
    <property type="match status" value="1"/>
</dbReference>
<dbReference type="Gene3D" id="3.40.800.20">
    <property type="entry name" value="Histone deacetylase domain"/>
    <property type="match status" value="1"/>
</dbReference>
<evidence type="ECO:0000256" key="6">
    <source>
        <dbReference type="ARBA" id="ARBA00022853"/>
    </source>
</evidence>
<comment type="catalytic activity">
    <reaction evidence="10">
        <text>N(6)-acetyl-L-lysyl-[histone] + H2O = L-lysyl-[histone] + acetate</text>
        <dbReference type="Rhea" id="RHEA:58196"/>
        <dbReference type="Rhea" id="RHEA-COMP:9845"/>
        <dbReference type="Rhea" id="RHEA-COMP:11338"/>
        <dbReference type="ChEBI" id="CHEBI:15377"/>
        <dbReference type="ChEBI" id="CHEBI:29969"/>
        <dbReference type="ChEBI" id="CHEBI:30089"/>
        <dbReference type="ChEBI" id="CHEBI:61930"/>
        <dbReference type="EC" id="3.5.1.98"/>
    </reaction>
</comment>
<keyword evidence="7" id="KW-0805">Transcription regulation</keyword>
<name>A0AAJ8KMH8_9TREE</name>
<evidence type="ECO:0000256" key="11">
    <source>
        <dbReference type="SAM" id="MobiDB-lite"/>
    </source>
</evidence>
<keyword evidence="5" id="KW-0378">Hydrolase</keyword>
<dbReference type="EC" id="3.5.1.98" evidence="3"/>
<dbReference type="Pfam" id="PF00850">
    <property type="entry name" value="Hist_deacetyl"/>
    <property type="match status" value="1"/>
</dbReference>
<proteinExistence type="inferred from homology"/>
<dbReference type="InterPro" id="IPR029058">
    <property type="entry name" value="AB_hydrolase_fold"/>
</dbReference>
<dbReference type="GO" id="GO:0000118">
    <property type="term" value="C:histone deacetylase complex"/>
    <property type="evidence" value="ECO:0007669"/>
    <property type="project" value="TreeGrafter"/>
</dbReference>
<keyword evidence="8" id="KW-0804">Transcription</keyword>
<dbReference type="RefSeq" id="XP_065824716.1">
    <property type="nucleotide sequence ID" value="XM_065968644.1"/>
</dbReference>
<feature type="compositionally biased region" description="Low complexity" evidence="11">
    <location>
        <begin position="61"/>
        <end position="72"/>
    </location>
</feature>
<dbReference type="CDD" id="cd11600">
    <property type="entry name" value="HDAC_Clr3"/>
    <property type="match status" value="1"/>
</dbReference>
<evidence type="ECO:0000256" key="7">
    <source>
        <dbReference type="ARBA" id="ARBA00023015"/>
    </source>
</evidence>
<feature type="region of interest" description="Disordered" evidence="11">
    <location>
        <begin position="1"/>
        <end position="72"/>
    </location>
</feature>
<keyword evidence="9" id="KW-0539">Nucleus</keyword>
<evidence type="ECO:0000256" key="8">
    <source>
        <dbReference type="ARBA" id="ARBA00023163"/>
    </source>
</evidence>
<feature type="region of interest" description="Disordered" evidence="11">
    <location>
        <begin position="84"/>
        <end position="103"/>
    </location>
</feature>
<sequence>MSDSGYMEVDTSPTSRQADGDASLIENISSSLEDHQAQSSGVQMPKDADVSMDVDPPAAPDGPEGASEEIGIIVEKTTTTTIETSTILPRESHLQSNPQQTSSELLQTISPAALSNGNHPPQSASNEAESSTPINNHDNHYPATVDPLAIFASRPPAFQPTPAQTDTRTVERPRIYRTGYVYDPMMMLHCQEGYIPTAEHVVDNGAGHPEEPMRIKRIFARLAEQGLIKRMLKLEFGQVVMEQVMLVHGEDLWNKVQGTENLSDEYIQESKQYYEQLSLYVCRETAHCARLSCGGVIQACVSVCKEEVRNAFAIVRPPGHHAEPDEHMGFCFFNNVAVAAREVQRKGLAKKVLILDWDVHHGNGTQRAFWDDPDVLYISLHRHDGGRFYPTSDFGALDMVGSGAGEGKSVNIPWPGPGFGDADYIYAFQRIVMPIAYEFAPDLVIISAGFDAADGDRLGECHVTPAAYGHMTHMLSALAGGKLVVALEGGYNLKAISDSALAVAQVLLGETPAELEAHQASEVATEVIYQCAKVQSKYWKSIDVKACEPPEITAFEDGSSAVTSIPDLLKLHRSWHMYEKHQLFQIPLANSELENTFGGQVLCSEGVYDAGPKGVLVVFVHDFGNLRVETDGVASTNVHLANSYLINTSDEIVNWVKREGYNLIDINVLKQLPTHFASEGPRMVSKNGPALEARLIRYIWDNYIELSEADNVVLIGHGTGCQTIMDLVNHREVEKKVKAVVQVAGLHSLVRPDPNNDTRRAWFRKSNRIYVPSSHPILEEERIQKRLGGQIFTSEKAKVVDLLNDVLPQIKDFIASKLPLREAVLVDTTASVSSNIDVDVDGVGKTNGHTYVNGNGNDAGDVNGSGNSNQTEAEKSNGSVDPIVV</sequence>
<dbReference type="AlphaFoldDB" id="A0AAJ8KMH8"/>
<evidence type="ECO:0000256" key="2">
    <source>
        <dbReference type="ARBA" id="ARBA00007738"/>
    </source>
</evidence>
<dbReference type="InterPro" id="IPR000286">
    <property type="entry name" value="HDACs"/>
</dbReference>
<feature type="region of interest" description="Disordered" evidence="11">
    <location>
        <begin position="112"/>
        <end position="136"/>
    </location>
</feature>
<evidence type="ECO:0000313" key="14">
    <source>
        <dbReference type="EMBL" id="WWC60310.1"/>
    </source>
</evidence>
<dbReference type="SUPFAM" id="SSF53474">
    <property type="entry name" value="alpha/beta-Hydrolases"/>
    <property type="match status" value="1"/>
</dbReference>
<reference evidence="14" key="1">
    <citation type="submission" date="2013-07" db="EMBL/GenBank/DDBJ databases">
        <authorList>
            <consortium name="The Broad Institute Genome Sequencing Platform"/>
            <person name="Cuomo C."/>
            <person name="Litvintseva A."/>
            <person name="Chen Y."/>
            <person name="Heitman J."/>
            <person name="Sun S."/>
            <person name="Springer D."/>
            <person name="Dromer F."/>
            <person name="Young S.K."/>
            <person name="Zeng Q."/>
            <person name="Gargeya S."/>
            <person name="Fitzgerald M."/>
            <person name="Abouelleil A."/>
            <person name="Alvarado L."/>
            <person name="Berlin A.M."/>
            <person name="Chapman S.B."/>
            <person name="Dewar J."/>
            <person name="Goldberg J."/>
            <person name="Griggs A."/>
            <person name="Gujja S."/>
            <person name="Hansen M."/>
            <person name="Howarth C."/>
            <person name="Imamovic A."/>
            <person name="Larimer J."/>
            <person name="McCowan C."/>
            <person name="Murphy C."/>
            <person name="Pearson M."/>
            <person name="Priest M."/>
            <person name="Roberts A."/>
            <person name="Saif S."/>
            <person name="Shea T."/>
            <person name="Sykes S."/>
            <person name="Wortman J."/>
            <person name="Nusbaum C."/>
            <person name="Birren B."/>
        </authorList>
    </citation>
    <scope>NUCLEOTIDE SEQUENCE</scope>
    <source>
        <strain evidence="14">CBS 10117</strain>
    </source>
</reference>
<protein>
    <recommendedName>
        <fullName evidence="3">histone deacetylase</fullName>
        <ecNumber evidence="3">3.5.1.98</ecNumber>
    </recommendedName>
</protein>
<gene>
    <name evidence="14" type="ORF">I303_102880</name>
</gene>
<dbReference type="InterPro" id="IPR019154">
    <property type="entry name" value="Arb2-like_domain"/>
</dbReference>
<reference evidence="14" key="2">
    <citation type="submission" date="2024-02" db="EMBL/GenBank/DDBJ databases">
        <title>Comparative genomics of Cryptococcus and Kwoniella reveals pathogenesis evolution and contrasting modes of karyotype evolution via chromosome fusion or intercentromeric recombination.</title>
        <authorList>
            <person name="Coelho M.A."/>
            <person name="David-Palma M."/>
            <person name="Shea T."/>
            <person name="Bowers K."/>
            <person name="McGinley-Smith S."/>
            <person name="Mohammad A.W."/>
            <person name="Gnirke A."/>
            <person name="Yurkov A.M."/>
            <person name="Nowrousian M."/>
            <person name="Sun S."/>
            <person name="Cuomo C.A."/>
            <person name="Heitman J."/>
        </authorList>
    </citation>
    <scope>NUCLEOTIDE SEQUENCE</scope>
    <source>
        <strain evidence="14">CBS 10117</strain>
    </source>
</reference>
<organism evidence="14 15">
    <name type="scientific">Kwoniella dejecticola CBS 10117</name>
    <dbReference type="NCBI Taxonomy" id="1296121"/>
    <lineage>
        <taxon>Eukaryota</taxon>
        <taxon>Fungi</taxon>
        <taxon>Dikarya</taxon>
        <taxon>Basidiomycota</taxon>
        <taxon>Agaricomycotina</taxon>
        <taxon>Tremellomycetes</taxon>
        <taxon>Tremellales</taxon>
        <taxon>Cryptococcaceae</taxon>
        <taxon>Kwoniella</taxon>
    </lineage>
</organism>
<keyword evidence="15" id="KW-1185">Reference proteome</keyword>
<evidence type="ECO:0000256" key="9">
    <source>
        <dbReference type="ARBA" id="ARBA00023242"/>
    </source>
</evidence>
<feature type="region of interest" description="Disordered" evidence="11">
    <location>
        <begin position="843"/>
        <end position="885"/>
    </location>
</feature>
<dbReference type="InterPro" id="IPR037138">
    <property type="entry name" value="His_deacetylse_dom_sf"/>
</dbReference>
<comment type="subcellular location">
    <subcellularLocation>
        <location evidence="1">Nucleus</location>
    </subcellularLocation>
</comment>
<dbReference type="Pfam" id="PF09757">
    <property type="entry name" value="Arb2-like"/>
    <property type="match status" value="1"/>
</dbReference>
<dbReference type="SUPFAM" id="SSF52768">
    <property type="entry name" value="Arginase/deacetylase"/>
    <property type="match status" value="1"/>
</dbReference>
<dbReference type="PANTHER" id="PTHR10625">
    <property type="entry name" value="HISTONE DEACETYLASE HDAC1-RELATED"/>
    <property type="match status" value="1"/>
</dbReference>
<evidence type="ECO:0000256" key="10">
    <source>
        <dbReference type="ARBA" id="ARBA00048287"/>
    </source>
</evidence>
<evidence type="ECO:0000256" key="4">
    <source>
        <dbReference type="ARBA" id="ARBA00022491"/>
    </source>
</evidence>
<dbReference type="EMBL" id="CP144532">
    <property type="protein sequence ID" value="WWC60310.1"/>
    <property type="molecule type" value="Genomic_DNA"/>
</dbReference>
<accession>A0AAJ8KMH8</accession>
<dbReference type="PRINTS" id="PR01270">
    <property type="entry name" value="HDASUPER"/>
</dbReference>
<feature type="domain" description="Arb2-like" evidence="13">
    <location>
        <begin position="568"/>
        <end position="818"/>
    </location>
</feature>
<feature type="compositionally biased region" description="Polar residues" evidence="11">
    <location>
        <begin position="94"/>
        <end position="103"/>
    </location>
</feature>
<dbReference type="GeneID" id="28966598"/>
<dbReference type="Proteomes" id="UP000078595">
    <property type="component" value="Chromosome 3"/>
</dbReference>
<evidence type="ECO:0000256" key="1">
    <source>
        <dbReference type="ARBA" id="ARBA00004123"/>
    </source>
</evidence>
<evidence type="ECO:0000313" key="15">
    <source>
        <dbReference type="Proteomes" id="UP000078595"/>
    </source>
</evidence>
<keyword evidence="6" id="KW-0156">Chromatin regulator</keyword>
<dbReference type="GO" id="GO:0040029">
    <property type="term" value="P:epigenetic regulation of gene expression"/>
    <property type="evidence" value="ECO:0007669"/>
    <property type="project" value="TreeGrafter"/>
</dbReference>
<dbReference type="GO" id="GO:0141221">
    <property type="term" value="F:histone deacetylase activity, hydrolytic mechanism"/>
    <property type="evidence" value="ECO:0007669"/>
    <property type="project" value="UniProtKB-EC"/>
</dbReference>
<dbReference type="KEGG" id="kdj:28966598"/>
<feature type="domain" description="Histone deacetylase" evidence="12">
    <location>
        <begin position="208"/>
        <end position="506"/>
    </location>
</feature>
<dbReference type="FunFam" id="3.40.800.20:FF:000005">
    <property type="entry name" value="histone deacetylase 6"/>
    <property type="match status" value="1"/>
</dbReference>
<dbReference type="InterPro" id="IPR023696">
    <property type="entry name" value="Ureohydrolase_dom_sf"/>
</dbReference>